<evidence type="ECO:0000313" key="3">
    <source>
        <dbReference type="EMBL" id="CAC11376.1"/>
    </source>
</evidence>
<gene>
    <name evidence="3" type="ordered locus">Ta0231</name>
</gene>
<dbReference type="KEGG" id="tac:Ta0231"/>
<dbReference type="EMBL" id="AL445063">
    <property type="protein sequence ID" value="CAC11376.1"/>
    <property type="molecule type" value="Genomic_DNA"/>
</dbReference>
<dbReference type="AlphaFoldDB" id="Q9HLJ7"/>
<dbReference type="Pfam" id="PF12804">
    <property type="entry name" value="NTP_transf_3"/>
    <property type="match status" value="1"/>
</dbReference>
<sequence length="180" mass="20223">MIFVIFAKKSVRFPGKHSAMINGRRMIDIVASKLKNHGEVILYSKDPELNCDMCRVVRDTTDGIITDSVLSAMDRFGTFFAVAGDMPFITDRIIEKILSSYDGKPTFPVHADGLIEPLFGIYTDAIYDAMRDYIESGGESLIGFLSMADIDRVPIAEEEEKFFVSVNYPEDIKKYADLLT</sequence>
<dbReference type="PANTHER" id="PTHR19136:SF81">
    <property type="entry name" value="MOLYBDENUM COFACTOR GUANYLYLTRANSFERASE"/>
    <property type="match status" value="1"/>
</dbReference>
<dbReference type="Proteomes" id="UP000001024">
    <property type="component" value="Chromosome"/>
</dbReference>
<reference evidence="3 4" key="1">
    <citation type="journal article" date="2000" name="Nature">
        <title>The genome sequence of the thermoacidophilic scavenger Thermoplasma acidophilum.</title>
        <authorList>
            <person name="Ruepp A."/>
            <person name="Graml W."/>
            <person name="Santos-Martinez M.L."/>
            <person name="Koretke K.K."/>
            <person name="Volker C."/>
            <person name="Mewes H.W."/>
            <person name="Frishman D."/>
            <person name="Stocker S."/>
            <person name="Lupas A.N."/>
            <person name="Baumeister W."/>
        </authorList>
    </citation>
    <scope>NUCLEOTIDE SEQUENCE [LARGE SCALE GENOMIC DNA]</scope>
    <source>
        <strain evidence="4">ATCC 25905 / DSM 1728 / JCM 9062 / NBRC 15155 / AMRC-C165</strain>
    </source>
</reference>
<dbReference type="DNASU" id="1455866"/>
<dbReference type="RefSeq" id="WP_010900658.1">
    <property type="nucleotide sequence ID" value="NC_002578.1"/>
</dbReference>
<dbReference type="SUPFAM" id="SSF53448">
    <property type="entry name" value="Nucleotide-diphospho-sugar transferases"/>
    <property type="match status" value="1"/>
</dbReference>
<dbReference type="EnsemblBacteria" id="CAC11376">
    <property type="protein sequence ID" value="CAC11376"/>
    <property type="gene ID" value="CAC11376"/>
</dbReference>
<dbReference type="eggNOG" id="arCOG01872">
    <property type="taxonomic scope" value="Archaea"/>
</dbReference>
<evidence type="ECO:0000259" key="2">
    <source>
        <dbReference type="Pfam" id="PF12804"/>
    </source>
</evidence>
<evidence type="ECO:0000256" key="1">
    <source>
        <dbReference type="ARBA" id="ARBA00022679"/>
    </source>
</evidence>
<dbReference type="OrthoDB" id="28434at2157"/>
<name>Q9HLJ7_THEAC</name>
<dbReference type="HOGENOM" id="CLU_1493045_0_0_2"/>
<dbReference type="PANTHER" id="PTHR19136">
    <property type="entry name" value="MOLYBDENUM COFACTOR GUANYLYLTRANSFERASE"/>
    <property type="match status" value="1"/>
</dbReference>
<dbReference type="InterPro" id="IPR025877">
    <property type="entry name" value="MobA-like_NTP_Trfase"/>
</dbReference>
<protein>
    <recommendedName>
        <fullName evidence="2">MobA-like NTP transferase domain-containing protein</fullName>
    </recommendedName>
</protein>
<proteinExistence type="predicted"/>
<dbReference type="PaxDb" id="273075-Ta0231"/>
<organism evidence="3 4">
    <name type="scientific">Thermoplasma acidophilum (strain ATCC 25905 / DSM 1728 / JCM 9062 / NBRC 15155 / AMRC-C165)</name>
    <dbReference type="NCBI Taxonomy" id="273075"/>
    <lineage>
        <taxon>Archaea</taxon>
        <taxon>Methanobacteriati</taxon>
        <taxon>Thermoplasmatota</taxon>
        <taxon>Thermoplasmata</taxon>
        <taxon>Thermoplasmatales</taxon>
        <taxon>Thermoplasmataceae</taxon>
        <taxon>Thermoplasma</taxon>
    </lineage>
</organism>
<dbReference type="GO" id="GO:0016779">
    <property type="term" value="F:nucleotidyltransferase activity"/>
    <property type="evidence" value="ECO:0007669"/>
    <property type="project" value="TreeGrafter"/>
</dbReference>
<keyword evidence="4" id="KW-1185">Reference proteome</keyword>
<dbReference type="SMR" id="Q9HLJ7"/>
<dbReference type="Gene3D" id="3.90.550.10">
    <property type="entry name" value="Spore Coat Polysaccharide Biosynthesis Protein SpsA, Chain A"/>
    <property type="match status" value="1"/>
</dbReference>
<evidence type="ECO:0000313" key="4">
    <source>
        <dbReference type="Proteomes" id="UP000001024"/>
    </source>
</evidence>
<accession>Q9HLJ7</accession>
<feature type="domain" description="MobA-like NTP transferase" evidence="2">
    <location>
        <begin position="16"/>
        <end position="142"/>
    </location>
</feature>
<keyword evidence="1" id="KW-0808">Transferase</keyword>
<dbReference type="STRING" id="273075.gene:9571447"/>
<dbReference type="InterPro" id="IPR029044">
    <property type="entry name" value="Nucleotide-diphossugar_trans"/>
</dbReference>
<dbReference type="InParanoid" id="Q9HLJ7"/>